<evidence type="ECO:0000256" key="7">
    <source>
        <dbReference type="ARBA" id="ARBA00023052"/>
    </source>
</evidence>
<name>B6JWD2_SCHJY</name>
<evidence type="ECO:0000256" key="2">
    <source>
        <dbReference type="ARBA" id="ARBA00001964"/>
    </source>
</evidence>
<comment type="catalytic activity">
    <reaction evidence="10">
        <text>a 2-hydroxy-3-methyl fatty acyl-CoA = a 2-methyl-branched fatty aldehyde + formyl-CoA</text>
        <dbReference type="Rhea" id="RHEA:25375"/>
        <dbReference type="ChEBI" id="CHEBI:49188"/>
        <dbReference type="ChEBI" id="CHEBI:57376"/>
        <dbReference type="ChEBI" id="CHEBI:58783"/>
        <dbReference type="EC" id="4.1.2.63"/>
    </reaction>
    <physiologicalReaction direction="left-to-right" evidence="10">
        <dbReference type="Rhea" id="RHEA:25376"/>
    </physiologicalReaction>
</comment>
<dbReference type="SUPFAM" id="SSF52467">
    <property type="entry name" value="DHS-like NAD/FAD-binding domain"/>
    <property type="match status" value="1"/>
</dbReference>
<dbReference type="Pfam" id="PF00205">
    <property type="entry name" value="TPP_enzyme_M"/>
    <property type="match status" value="1"/>
</dbReference>
<evidence type="ECO:0000256" key="8">
    <source>
        <dbReference type="ARBA" id="ARBA00023140"/>
    </source>
</evidence>
<dbReference type="Gene3D" id="3.40.50.970">
    <property type="match status" value="2"/>
</dbReference>
<dbReference type="RefSeq" id="XP_002171976.2">
    <property type="nucleotide sequence ID" value="XM_002171940.2"/>
</dbReference>
<organism evidence="19 21">
    <name type="scientific">Schizosaccharomyces japonicus (strain yFS275 / FY16936)</name>
    <name type="common">Fission yeast</name>
    <dbReference type="NCBI Taxonomy" id="402676"/>
    <lineage>
        <taxon>Eukaryota</taxon>
        <taxon>Fungi</taxon>
        <taxon>Dikarya</taxon>
        <taxon>Ascomycota</taxon>
        <taxon>Taphrinomycotina</taxon>
        <taxon>Schizosaccharomycetes</taxon>
        <taxon>Schizosaccharomycetales</taxon>
        <taxon>Schizosaccharomycetaceae</taxon>
        <taxon>Schizosaccharomyces</taxon>
    </lineage>
</organism>
<dbReference type="eggNOG" id="KOG1185">
    <property type="taxonomic scope" value="Eukaryota"/>
</dbReference>
<comment type="cofactor">
    <cofactor evidence="2">
        <name>thiamine diphosphate</name>
        <dbReference type="ChEBI" id="CHEBI:58937"/>
    </cofactor>
</comment>
<dbReference type="Proteomes" id="UP000001744">
    <property type="component" value="Unassembled WGS sequence"/>
</dbReference>
<feature type="domain" description="Thiamine pyrophosphate enzyme TPP-binding" evidence="17">
    <location>
        <begin position="399"/>
        <end position="547"/>
    </location>
</feature>
<dbReference type="Gene3D" id="3.40.50.1220">
    <property type="entry name" value="TPP-binding domain"/>
    <property type="match status" value="1"/>
</dbReference>
<evidence type="ECO:0000313" key="21">
    <source>
        <dbReference type="Proteomes" id="UP000001744"/>
    </source>
</evidence>
<keyword evidence="8" id="KW-0576">Peroxisome</keyword>
<dbReference type="CDD" id="cd07035">
    <property type="entry name" value="TPP_PYR_POX_like"/>
    <property type="match status" value="1"/>
</dbReference>
<feature type="domain" description="Thiamine pyrophosphate enzyme central" evidence="16">
    <location>
        <begin position="194"/>
        <end position="324"/>
    </location>
</feature>
<evidence type="ECO:0000256" key="5">
    <source>
        <dbReference type="ARBA" id="ARBA00022723"/>
    </source>
</evidence>
<dbReference type="PANTHER" id="PTHR43710:SF2">
    <property type="entry name" value="2-HYDROXYACYL-COA LYASE 1"/>
    <property type="match status" value="1"/>
</dbReference>
<keyword evidence="21" id="KW-1185">Reference proteome</keyword>
<comment type="cofactor">
    <cofactor evidence="1">
        <name>Mg(2+)</name>
        <dbReference type="ChEBI" id="CHEBI:18420"/>
    </cofactor>
</comment>
<evidence type="ECO:0000256" key="14">
    <source>
        <dbReference type="ARBA" id="ARBA00070390"/>
    </source>
</evidence>
<comment type="similarity">
    <text evidence="4 15">Belongs to the TPP enzyme family.</text>
</comment>
<evidence type="ECO:0000256" key="10">
    <source>
        <dbReference type="ARBA" id="ARBA00044451"/>
    </source>
</evidence>
<dbReference type="EC" id="4.1.2.63" evidence="12"/>
<dbReference type="InterPro" id="IPR045025">
    <property type="entry name" value="HACL1-like"/>
</dbReference>
<dbReference type="InterPro" id="IPR012001">
    <property type="entry name" value="Thiamin_PyroP_enz_TPP-bd_dom"/>
</dbReference>
<evidence type="ECO:0000256" key="12">
    <source>
        <dbReference type="ARBA" id="ARBA00044518"/>
    </source>
</evidence>
<evidence type="ECO:0000256" key="6">
    <source>
        <dbReference type="ARBA" id="ARBA00022842"/>
    </source>
</evidence>
<dbReference type="GO" id="GO:0030976">
    <property type="term" value="F:thiamine pyrophosphate binding"/>
    <property type="evidence" value="ECO:0000318"/>
    <property type="project" value="GO_Central"/>
</dbReference>
<dbReference type="InterPro" id="IPR011766">
    <property type="entry name" value="TPP_enzyme_TPP-bd"/>
</dbReference>
<evidence type="ECO:0000256" key="15">
    <source>
        <dbReference type="RuleBase" id="RU362132"/>
    </source>
</evidence>
<evidence type="ECO:0000256" key="11">
    <source>
        <dbReference type="ARBA" id="ARBA00044454"/>
    </source>
</evidence>
<comment type="function">
    <text evidence="13">Catalyzes a carbon-carbon cleavage reaction; cleaves a 2-hydroxy-3-methylacyl-CoA into formyl-CoA and a 2-methyl-branched fatty aldehyde.</text>
</comment>
<comment type="catalytic activity">
    <reaction evidence="11">
        <text>an (R)-2-hydroxy-long-chain-fatty acyl-CoA = a long-chain fatty aldehyde + formyl-CoA</text>
        <dbReference type="Rhea" id="RHEA:67444"/>
        <dbReference type="ChEBI" id="CHEBI:17176"/>
        <dbReference type="ChEBI" id="CHEBI:57376"/>
        <dbReference type="ChEBI" id="CHEBI:170012"/>
        <dbReference type="EC" id="4.1.2.63"/>
    </reaction>
    <physiologicalReaction direction="left-to-right" evidence="11">
        <dbReference type="Rhea" id="RHEA:67445"/>
    </physiologicalReaction>
</comment>
<dbReference type="GO" id="GO:0005782">
    <property type="term" value="C:peroxisomal matrix"/>
    <property type="evidence" value="ECO:0007669"/>
    <property type="project" value="UniProtKB-SubCell"/>
</dbReference>
<reference evidence="19 21" key="1">
    <citation type="journal article" date="2011" name="Science">
        <title>Comparative functional genomics of the fission yeasts.</title>
        <authorList>
            <person name="Rhind N."/>
            <person name="Chen Z."/>
            <person name="Yassour M."/>
            <person name="Thompson D.A."/>
            <person name="Haas B.J."/>
            <person name="Habib N."/>
            <person name="Wapinski I."/>
            <person name="Roy S."/>
            <person name="Lin M.F."/>
            <person name="Heiman D.I."/>
            <person name="Young S.K."/>
            <person name="Furuya K."/>
            <person name="Guo Y."/>
            <person name="Pidoux A."/>
            <person name="Chen H.M."/>
            <person name="Robbertse B."/>
            <person name="Goldberg J.M."/>
            <person name="Aoki K."/>
            <person name="Bayne E.H."/>
            <person name="Berlin A.M."/>
            <person name="Desjardins C.A."/>
            <person name="Dobbs E."/>
            <person name="Dukaj L."/>
            <person name="Fan L."/>
            <person name="FitzGerald M.G."/>
            <person name="French C."/>
            <person name="Gujja S."/>
            <person name="Hansen K."/>
            <person name="Keifenheim D."/>
            <person name="Levin J.Z."/>
            <person name="Mosher R.A."/>
            <person name="Mueller C.A."/>
            <person name="Pfiffner J."/>
            <person name="Priest M."/>
            <person name="Russ C."/>
            <person name="Smialowska A."/>
            <person name="Swoboda P."/>
            <person name="Sykes S.M."/>
            <person name="Vaughn M."/>
            <person name="Vengrova S."/>
            <person name="Yoder R."/>
            <person name="Zeng Q."/>
            <person name="Allshire R."/>
            <person name="Baulcombe D."/>
            <person name="Birren B.W."/>
            <person name="Brown W."/>
            <person name="Ekwall K."/>
            <person name="Kellis M."/>
            <person name="Leatherwood J."/>
            <person name="Levin H."/>
            <person name="Margalit H."/>
            <person name="Martienssen R."/>
            <person name="Nieduszynski C.A."/>
            <person name="Spatafora J.W."/>
            <person name="Friedman N."/>
            <person name="Dalgaard J.Z."/>
            <person name="Baumann P."/>
            <person name="Niki H."/>
            <person name="Regev A."/>
            <person name="Nusbaum C."/>
        </authorList>
    </citation>
    <scope>NUCLEOTIDE SEQUENCE [LARGE SCALE GENOMIC DNA]</scope>
    <source>
        <strain evidence="21">yFS275 / FY16936</strain>
    </source>
</reference>
<evidence type="ECO:0000313" key="19">
    <source>
        <dbReference type="EMBL" id="EEB05683.2"/>
    </source>
</evidence>
<dbReference type="InterPro" id="IPR000399">
    <property type="entry name" value="TPP-bd_CS"/>
</dbReference>
<gene>
    <name evidence="20" type="primary">hac1</name>
    <name evidence="19" type="ORF">SJAG_00706</name>
</gene>
<evidence type="ECO:0000256" key="3">
    <source>
        <dbReference type="ARBA" id="ARBA00004253"/>
    </source>
</evidence>
<proteinExistence type="inferred from homology"/>
<dbReference type="EMBL" id="KE651166">
    <property type="protein sequence ID" value="EEB05683.2"/>
    <property type="molecule type" value="Genomic_DNA"/>
</dbReference>
<dbReference type="SUPFAM" id="SSF52518">
    <property type="entry name" value="Thiamin diphosphate-binding fold (THDP-binding)"/>
    <property type="match status" value="2"/>
</dbReference>
<sequence>MKKTCSEVIAETLVSLQVKYVFGIVGIPVIQVAEAIRDAGIHFVSFRNEQSAAYAATAYAYLTKKPAFCLVVGGPGVIHAMAGVFNANNNRWPLVLLAGSSETSLRHMGAFQEFDQVSFLTPHTKFAARPPSIQLLPSYIQRAYRVSHFGTPGTAYVDLPADLIESSTASEDICIPSPSNILDSPVVNAAEDVLNKVADILIHAKAPLIVVGKGVAYSKAEDAVYNLVEKSGIPFLPTPMGKGCIPETHPLNASAARSSALKSADVVILLGARLNWLLHFGKQPRWSQTVRFIQVDTCAEELGNNTSLGSTFVWADIACFANQLSTLLEKKGYKRSPSVAQYVNSLAAVRKKNEQKALNQLQSSTPLRMNYSLHVMNEVLTLLSKNSSTPVTWVSEGANTMDRSRLLLHVSHARGRLDAGTTSTMGLGMGYSIATALANPNHRVVSVFGDSAFGFSAMEVETAIRNKLNIIIIILNNNGIYHGLDADSYKDLEEKNQLPTTALSVATRYDAICQACGGQGFFVQTEQELKDALTTAWKTNNVSLINVMIDPESKMKLIFNWMQETKKPVKL</sequence>
<dbReference type="CDD" id="cd02004">
    <property type="entry name" value="TPP_BZL_OCoD_HPCL"/>
    <property type="match status" value="1"/>
</dbReference>
<comment type="subcellular location">
    <subcellularLocation>
        <location evidence="3">Peroxisome matrix</location>
    </subcellularLocation>
</comment>
<dbReference type="GO" id="GO:0005777">
    <property type="term" value="C:peroxisome"/>
    <property type="evidence" value="ECO:0000318"/>
    <property type="project" value="GO_Central"/>
</dbReference>
<accession>B6JWD2</accession>
<dbReference type="Pfam" id="PF02775">
    <property type="entry name" value="TPP_enzyme_C"/>
    <property type="match status" value="1"/>
</dbReference>
<dbReference type="InterPro" id="IPR029035">
    <property type="entry name" value="DHS-like_NAD/FAD-binding_dom"/>
</dbReference>
<dbReference type="OrthoDB" id="10006023at2759"/>
<keyword evidence="9" id="KW-0456">Lyase</keyword>
<dbReference type="OMA" id="PGPYGCL"/>
<evidence type="ECO:0000313" key="20">
    <source>
        <dbReference type="JaponicusDB" id="SJAG_00706"/>
    </source>
</evidence>
<evidence type="ECO:0000259" key="17">
    <source>
        <dbReference type="Pfam" id="PF02775"/>
    </source>
</evidence>
<evidence type="ECO:0000256" key="13">
    <source>
        <dbReference type="ARBA" id="ARBA00059692"/>
    </source>
</evidence>
<dbReference type="GO" id="GO:0001561">
    <property type="term" value="P:fatty acid alpha-oxidation"/>
    <property type="evidence" value="ECO:0000318"/>
    <property type="project" value="GO_Central"/>
</dbReference>
<dbReference type="HOGENOM" id="CLU_013748_3_3_1"/>
<dbReference type="STRING" id="402676.B6JWD2"/>
<feature type="domain" description="Thiamine pyrophosphate enzyme N-terminal TPP-binding" evidence="18">
    <location>
        <begin position="4"/>
        <end position="118"/>
    </location>
</feature>
<dbReference type="GeneID" id="7052124"/>
<dbReference type="GO" id="GO:0000287">
    <property type="term" value="F:magnesium ion binding"/>
    <property type="evidence" value="ECO:0007669"/>
    <property type="project" value="InterPro"/>
</dbReference>
<evidence type="ECO:0000259" key="18">
    <source>
        <dbReference type="Pfam" id="PF02776"/>
    </source>
</evidence>
<dbReference type="Pfam" id="PF02776">
    <property type="entry name" value="TPP_enzyme_N"/>
    <property type="match status" value="1"/>
</dbReference>
<dbReference type="AlphaFoldDB" id="B6JWD2"/>
<dbReference type="InterPro" id="IPR012000">
    <property type="entry name" value="Thiamin_PyroP_enz_cen_dom"/>
</dbReference>
<keyword evidence="7 15" id="KW-0786">Thiamine pyrophosphate</keyword>
<dbReference type="PROSITE" id="PS00187">
    <property type="entry name" value="TPP_ENZYMES"/>
    <property type="match status" value="1"/>
</dbReference>
<dbReference type="FunFam" id="3.40.50.970:FF:000054">
    <property type="entry name" value="Putative 2-hydroxyphytanoyl-CoA lyase"/>
    <property type="match status" value="1"/>
</dbReference>
<dbReference type="GO" id="GO:0106359">
    <property type="term" value="F:2-hydroxyacyl-CoA lyase activity"/>
    <property type="evidence" value="ECO:0007669"/>
    <property type="project" value="UniProtKB-EC"/>
</dbReference>
<dbReference type="InterPro" id="IPR029061">
    <property type="entry name" value="THDP-binding"/>
</dbReference>
<keyword evidence="5" id="KW-0479">Metal-binding</keyword>
<evidence type="ECO:0000256" key="9">
    <source>
        <dbReference type="ARBA" id="ARBA00023239"/>
    </source>
</evidence>
<dbReference type="VEuPathDB" id="FungiDB:SJAG_00706"/>
<evidence type="ECO:0000256" key="1">
    <source>
        <dbReference type="ARBA" id="ARBA00001946"/>
    </source>
</evidence>
<protein>
    <recommendedName>
        <fullName evidence="14">2-hydroxyacyl-CoA lyase</fullName>
        <ecNumber evidence="12">4.1.2.63</ecNumber>
    </recommendedName>
</protein>
<evidence type="ECO:0000256" key="4">
    <source>
        <dbReference type="ARBA" id="ARBA00007812"/>
    </source>
</evidence>
<dbReference type="PANTHER" id="PTHR43710">
    <property type="entry name" value="2-HYDROXYACYL-COA LYASE"/>
    <property type="match status" value="1"/>
</dbReference>
<dbReference type="JaponicusDB" id="SJAG_00706">
    <property type="gene designation" value="hac1"/>
</dbReference>
<evidence type="ECO:0000259" key="16">
    <source>
        <dbReference type="Pfam" id="PF00205"/>
    </source>
</evidence>
<keyword evidence="6" id="KW-0460">Magnesium</keyword>